<dbReference type="SUPFAM" id="SSF52540">
    <property type="entry name" value="P-loop containing nucleoside triphosphate hydrolases"/>
    <property type="match status" value="1"/>
</dbReference>
<accession>A0A919WGI5</accession>
<keyword evidence="3" id="KW-0201">Cytochrome c-type biogenesis</keyword>
<dbReference type="EMBL" id="BORC01000002">
    <property type="protein sequence ID" value="GIN61319.1"/>
    <property type="molecule type" value="Genomic_DNA"/>
</dbReference>
<evidence type="ECO:0000256" key="3">
    <source>
        <dbReference type="ARBA" id="ARBA00022748"/>
    </source>
</evidence>
<dbReference type="NCBIfam" id="TIGR01189">
    <property type="entry name" value="ccmA"/>
    <property type="match status" value="1"/>
</dbReference>
<dbReference type="Gene3D" id="3.40.50.300">
    <property type="entry name" value="P-loop containing nucleotide triphosphate hydrolases"/>
    <property type="match status" value="1"/>
</dbReference>
<dbReference type="AlphaFoldDB" id="A0A919WGI5"/>
<dbReference type="InterPro" id="IPR051782">
    <property type="entry name" value="ABC_Transporter_VariousFunc"/>
</dbReference>
<dbReference type="RefSeq" id="WP_095313554.1">
    <property type="nucleotide sequence ID" value="NZ_BORC01000002.1"/>
</dbReference>
<dbReference type="Proteomes" id="UP000682111">
    <property type="component" value="Unassembled WGS sequence"/>
</dbReference>
<dbReference type="PANTHER" id="PTHR42939:SF1">
    <property type="entry name" value="ABC TRANSPORTER ATP-BINDING PROTEIN ALBC-RELATED"/>
    <property type="match status" value="1"/>
</dbReference>
<organism evidence="6 7">
    <name type="scientific">Robertmurraya siralis</name>
    <dbReference type="NCBI Taxonomy" id="77777"/>
    <lineage>
        <taxon>Bacteria</taxon>
        <taxon>Bacillati</taxon>
        <taxon>Bacillota</taxon>
        <taxon>Bacilli</taxon>
        <taxon>Bacillales</taxon>
        <taxon>Bacillaceae</taxon>
        <taxon>Robertmurraya</taxon>
    </lineage>
</organism>
<dbReference type="GO" id="GO:0016887">
    <property type="term" value="F:ATP hydrolysis activity"/>
    <property type="evidence" value="ECO:0007669"/>
    <property type="project" value="InterPro"/>
</dbReference>
<keyword evidence="4" id="KW-0067">ATP-binding</keyword>
<evidence type="ECO:0000313" key="7">
    <source>
        <dbReference type="Proteomes" id="UP000682111"/>
    </source>
</evidence>
<dbReference type="InterPro" id="IPR005895">
    <property type="entry name" value="ABC_transptr_haem_export_CcmA"/>
</dbReference>
<evidence type="ECO:0000313" key="6">
    <source>
        <dbReference type="EMBL" id="GIN61319.1"/>
    </source>
</evidence>
<keyword evidence="7" id="KW-1185">Reference proteome</keyword>
<dbReference type="PROSITE" id="PS50893">
    <property type="entry name" value="ABC_TRANSPORTER_2"/>
    <property type="match status" value="1"/>
</dbReference>
<feature type="domain" description="ABC transporter" evidence="5">
    <location>
        <begin position="9"/>
        <end position="237"/>
    </location>
</feature>
<dbReference type="PANTHER" id="PTHR42939">
    <property type="entry name" value="ABC TRANSPORTER ATP-BINDING PROTEIN ALBC-RELATED"/>
    <property type="match status" value="1"/>
</dbReference>
<dbReference type="GO" id="GO:0017004">
    <property type="term" value="P:cytochrome complex assembly"/>
    <property type="evidence" value="ECO:0007669"/>
    <property type="project" value="UniProtKB-KW"/>
</dbReference>
<gene>
    <name evidence="6" type="ORF">J27TS8_13120</name>
</gene>
<evidence type="ECO:0000256" key="1">
    <source>
        <dbReference type="ARBA" id="ARBA00022448"/>
    </source>
</evidence>
<reference evidence="6" key="1">
    <citation type="submission" date="2021-03" db="EMBL/GenBank/DDBJ databases">
        <title>Antimicrobial resistance genes in bacteria isolated from Japanese honey, and their potential for conferring macrolide and lincosamide resistance in the American foulbrood pathogen Paenibacillus larvae.</title>
        <authorList>
            <person name="Okamoto M."/>
            <person name="Kumagai M."/>
            <person name="Kanamori H."/>
            <person name="Takamatsu D."/>
        </authorList>
    </citation>
    <scope>NUCLEOTIDE SEQUENCE</scope>
    <source>
        <strain evidence="6">J27TS8</strain>
    </source>
</reference>
<dbReference type="CDD" id="cd03230">
    <property type="entry name" value="ABC_DR_subfamily_A"/>
    <property type="match status" value="1"/>
</dbReference>
<evidence type="ECO:0000256" key="4">
    <source>
        <dbReference type="ARBA" id="ARBA00022840"/>
    </source>
</evidence>
<keyword evidence="2" id="KW-0547">Nucleotide-binding</keyword>
<name>A0A919WGI5_9BACI</name>
<dbReference type="OrthoDB" id="9804819at2"/>
<sequence>MMKEMADMLEIKNLTKVLADKLVLKNITLTLNKGEVLAVIGPNGAGKSTFFKCVVGLLQPSSGDISFAGRQLTKKSLIAKRKIGFLGHESYLYSSLSSVENLLFYGKLYKVNHLEEKIPLLLKEVGLHLFKDVPIRSFSRGMIQRLSIARVLLSEPEILMLDEPHTGLDQEAVALLNRIILSKKAAGISIILISHDFEQVHKLADRVAVLKSGRIIDTLTMGEESNLYEMKEWYEKVVTEG</sequence>
<evidence type="ECO:0000256" key="2">
    <source>
        <dbReference type="ARBA" id="ARBA00022741"/>
    </source>
</evidence>
<dbReference type="SMART" id="SM00382">
    <property type="entry name" value="AAA"/>
    <property type="match status" value="1"/>
</dbReference>
<dbReference type="Pfam" id="PF00005">
    <property type="entry name" value="ABC_tran"/>
    <property type="match status" value="1"/>
</dbReference>
<dbReference type="InterPro" id="IPR003439">
    <property type="entry name" value="ABC_transporter-like_ATP-bd"/>
</dbReference>
<proteinExistence type="predicted"/>
<dbReference type="InterPro" id="IPR027417">
    <property type="entry name" value="P-loop_NTPase"/>
</dbReference>
<protein>
    <submittedName>
        <fullName evidence="6">ABC transporter</fullName>
    </submittedName>
</protein>
<comment type="caution">
    <text evidence="6">The sequence shown here is derived from an EMBL/GenBank/DDBJ whole genome shotgun (WGS) entry which is preliminary data.</text>
</comment>
<dbReference type="GO" id="GO:0005524">
    <property type="term" value="F:ATP binding"/>
    <property type="evidence" value="ECO:0007669"/>
    <property type="project" value="UniProtKB-KW"/>
</dbReference>
<dbReference type="GO" id="GO:0022857">
    <property type="term" value="F:transmembrane transporter activity"/>
    <property type="evidence" value="ECO:0007669"/>
    <property type="project" value="InterPro"/>
</dbReference>
<keyword evidence="1" id="KW-0813">Transport</keyword>
<dbReference type="InterPro" id="IPR003593">
    <property type="entry name" value="AAA+_ATPase"/>
</dbReference>
<evidence type="ECO:0000259" key="5">
    <source>
        <dbReference type="PROSITE" id="PS50893"/>
    </source>
</evidence>